<keyword evidence="1" id="KW-0808">Transferase</keyword>
<dbReference type="GO" id="GO:0003841">
    <property type="term" value="F:1-acylglycerol-3-phosphate O-acyltransferase activity"/>
    <property type="evidence" value="ECO:0007669"/>
    <property type="project" value="TreeGrafter"/>
</dbReference>
<dbReference type="EMBL" id="DVIT01000011">
    <property type="protein sequence ID" value="HIS46383.1"/>
    <property type="molecule type" value="Genomic_DNA"/>
</dbReference>
<dbReference type="InterPro" id="IPR002123">
    <property type="entry name" value="Plipid/glycerol_acylTrfase"/>
</dbReference>
<protein>
    <submittedName>
        <fullName evidence="5">1-acyl-sn-glycerol-3-phosphate acyltransferase</fullName>
    </submittedName>
</protein>
<keyword evidence="2 5" id="KW-0012">Acyltransferase</keyword>
<dbReference type="Pfam" id="PF01553">
    <property type="entry name" value="Acyltransferase"/>
    <property type="match status" value="1"/>
</dbReference>
<evidence type="ECO:0000256" key="2">
    <source>
        <dbReference type="ARBA" id="ARBA00023315"/>
    </source>
</evidence>
<feature type="compositionally biased region" description="Gly residues" evidence="3">
    <location>
        <begin position="255"/>
        <end position="264"/>
    </location>
</feature>
<gene>
    <name evidence="5" type="ORF">IAB46_02305</name>
</gene>
<organism evidence="5 6">
    <name type="scientific">Candidatus Scybalocola faecigallinarum</name>
    <dbReference type="NCBI Taxonomy" id="2840941"/>
    <lineage>
        <taxon>Bacteria</taxon>
        <taxon>Bacillati</taxon>
        <taxon>Bacillota</taxon>
        <taxon>Clostridia</taxon>
        <taxon>Lachnospirales</taxon>
        <taxon>Lachnospiraceae</taxon>
        <taxon>Lachnospiraceae incertae sedis</taxon>
        <taxon>Candidatus Scybalocola (ex Gilroy et al. 2021)</taxon>
    </lineage>
</organism>
<sequence length="264" mass="30029">MNRIILMVLRLLVHVPGWFYKICKMAGDTEDKIYDAQERYRFLQRLTQRANRAGRIHIECYGHENLPEKDGFVVFPNHQGLFDGLIFLETLDRPFSIVMKKEVENVILIRQVREIIHGKLMDREDIRQSMGVIREMSREVKEGRNYIIFAEGTRSRNGNELLEFKGGAFKSATNAHCPIVPAAIIDSYKAFDTNSIKPLTVQVHYLKPIEYEEYKGMRSHEIALMVQERIRSAIRQAQGGSGAEYGAVSRDGAGPDDGGGGNDV</sequence>
<dbReference type="SMART" id="SM00563">
    <property type="entry name" value="PlsC"/>
    <property type="match status" value="1"/>
</dbReference>
<evidence type="ECO:0000313" key="5">
    <source>
        <dbReference type="EMBL" id="HIS46383.1"/>
    </source>
</evidence>
<evidence type="ECO:0000259" key="4">
    <source>
        <dbReference type="SMART" id="SM00563"/>
    </source>
</evidence>
<evidence type="ECO:0000256" key="1">
    <source>
        <dbReference type="ARBA" id="ARBA00022679"/>
    </source>
</evidence>
<feature type="region of interest" description="Disordered" evidence="3">
    <location>
        <begin position="240"/>
        <end position="264"/>
    </location>
</feature>
<dbReference type="CDD" id="cd07989">
    <property type="entry name" value="LPLAT_AGPAT-like"/>
    <property type="match status" value="1"/>
</dbReference>
<dbReference type="GO" id="GO:0006654">
    <property type="term" value="P:phosphatidic acid biosynthetic process"/>
    <property type="evidence" value="ECO:0007669"/>
    <property type="project" value="TreeGrafter"/>
</dbReference>
<proteinExistence type="predicted"/>
<evidence type="ECO:0000256" key="3">
    <source>
        <dbReference type="SAM" id="MobiDB-lite"/>
    </source>
</evidence>
<dbReference type="PANTHER" id="PTHR10434">
    <property type="entry name" value="1-ACYL-SN-GLYCEROL-3-PHOSPHATE ACYLTRANSFERASE"/>
    <property type="match status" value="1"/>
</dbReference>
<dbReference type="Proteomes" id="UP000823927">
    <property type="component" value="Unassembled WGS sequence"/>
</dbReference>
<name>A0A9D1F2N7_9FIRM</name>
<reference evidence="5" key="2">
    <citation type="journal article" date="2021" name="PeerJ">
        <title>Extensive microbial diversity within the chicken gut microbiome revealed by metagenomics and culture.</title>
        <authorList>
            <person name="Gilroy R."/>
            <person name="Ravi A."/>
            <person name="Getino M."/>
            <person name="Pursley I."/>
            <person name="Horton D.L."/>
            <person name="Alikhan N.F."/>
            <person name="Baker D."/>
            <person name="Gharbi K."/>
            <person name="Hall N."/>
            <person name="Watson M."/>
            <person name="Adriaenssens E.M."/>
            <person name="Foster-Nyarko E."/>
            <person name="Jarju S."/>
            <person name="Secka A."/>
            <person name="Antonio M."/>
            <person name="Oren A."/>
            <person name="Chaudhuri R.R."/>
            <person name="La Ragione R."/>
            <person name="Hildebrand F."/>
            <person name="Pallen M.J."/>
        </authorList>
    </citation>
    <scope>NUCLEOTIDE SEQUENCE</scope>
    <source>
        <strain evidence="5">CHK178-757</strain>
    </source>
</reference>
<reference evidence="5" key="1">
    <citation type="submission" date="2020-10" db="EMBL/GenBank/DDBJ databases">
        <authorList>
            <person name="Gilroy R."/>
        </authorList>
    </citation>
    <scope>NUCLEOTIDE SEQUENCE</scope>
    <source>
        <strain evidence="5">CHK178-757</strain>
    </source>
</reference>
<feature type="domain" description="Phospholipid/glycerol acyltransferase" evidence="4">
    <location>
        <begin position="72"/>
        <end position="187"/>
    </location>
</feature>
<dbReference type="AlphaFoldDB" id="A0A9D1F2N7"/>
<accession>A0A9D1F2N7</accession>
<comment type="caution">
    <text evidence="5">The sequence shown here is derived from an EMBL/GenBank/DDBJ whole genome shotgun (WGS) entry which is preliminary data.</text>
</comment>
<dbReference type="PANTHER" id="PTHR10434:SF11">
    <property type="entry name" value="1-ACYL-SN-GLYCEROL-3-PHOSPHATE ACYLTRANSFERASE"/>
    <property type="match status" value="1"/>
</dbReference>
<dbReference type="SUPFAM" id="SSF69593">
    <property type="entry name" value="Glycerol-3-phosphate (1)-acyltransferase"/>
    <property type="match status" value="1"/>
</dbReference>
<evidence type="ECO:0000313" key="6">
    <source>
        <dbReference type="Proteomes" id="UP000823927"/>
    </source>
</evidence>